<proteinExistence type="predicted"/>
<dbReference type="Proteomes" id="UP000190274">
    <property type="component" value="Chromosome B"/>
</dbReference>
<dbReference type="OrthoDB" id="4038219at2759"/>
<accession>A0A1G4IT71</accession>
<keyword evidence="2" id="KW-1185">Reference proteome</keyword>
<protein>
    <submittedName>
        <fullName evidence="1">LADA_0B05028g1_1</fullName>
    </submittedName>
</protein>
<reference evidence="2" key="1">
    <citation type="submission" date="2016-03" db="EMBL/GenBank/DDBJ databases">
        <authorList>
            <person name="Devillers H."/>
        </authorList>
    </citation>
    <scope>NUCLEOTIDE SEQUENCE [LARGE SCALE GENOMIC DNA]</scope>
</reference>
<evidence type="ECO:0000313" key="2">
    <source>
        <dbReference type="Proteomes" id="UP000190274"/>
    </source>
</evidence>
<dbReference type="EMBL" id="LT598456">
    <property type="protein sequence ID" value="SCU80097.1"/>
    <property type="molecule type" value="Genomic_DNA"/>
</dbReference>
<evidence type="ECO:0000313" key="1">
    <source>
        <dbReference type="EMBL" id="SCU80097.1"/>
    </source>
</evidence>
<gene>
    <name evidence="1" type="ORF">LADA_0B05028G</name>
</gene>
<organism evidence="1 2">
    <name type="scientific">Lachancea dasiensis</name>
    <dbReference type="NCBI Taxonomy" id="1072105"/>
    <lineage>
        <taxon>Eukaryota</taxon>
        <taxon>Fungi</taxon>
        <taxon>Dikarya</taxon>
        <taxon>Ascomycota</taxon>
        <taxon>Saccharomycotina</taxon>
        <taxon>Saccharomycetes</taxon>
        <taxon>Saccharomycetales</taxon>
        <taxon>Saccharomycetaceae</taxon>
        <taxon>Lachancea</taxon>
    </lineage>
</organism>
<dbReference type="AlphaFoldDB" id="A0A1G4IT71"/>
<sequence length="283" mass="31884">MSFQSFIQSRCIFLQFKLMYTGVSAPNEAAVHLAITSELRKLGNVLYAKGNAVNWRRTLNRSSPKIDLVMSSSNLAALATVLFNVRGFTVPDPDDDYKVPGAFFSLNDSTALEGLHKELQQHWHRNSQAPQRGLSPFVALGPWTFENKQSDTVKVPVHAPSDYEAKSLWPLNSRHNLRESRFFDWDGNSRTSGDGGIEDATQRIRQESGERDQFFRFAAEKLGPRRHVYLEPTLFPNPEALTPDLRSWLSGSTDKSDSGLELTKKEGKRLEFLLHGLKGFGND</sequence>
<name>A0A1G4IT71_9SACH</name>